<dbReference type="CDD" id="cd11386">
    <property type="entry name" value="MCP_signal"/>
    <property type="match status" value="1"/>
</dbReference>
<feature type="domain" description="HAMP" evidence="9">
    <location>
        <begin position="216"/>
        <end position="268"/>
    </location>
</feature>
<sequence>MSKSIRFKMVLIFSSIVLLSCFIISYIGYTASVRLMEDSLSAVAGNIAKQAAEEIDVNKYKQEITVEAGETEYYREMRTELNDIREKTGLTYLYTLAREKDGDGYNYFYMVDGKPLNDEDASQLGAEEDVTKFPQMAKAFETGDIQIEMSDSEEYGGLVTTFVPLKTDSGEVIGIVGADLDATPVYNSMNSYKNKTIILSLVILLISITIVYLFTHYLIKPLRSLTKQISQVGNGDLSIVLEQNRKDEIGTLTTSFQQMMNELKRIIQGINNNSIQLVNASNQLLHSTNEVKEGNQQIAFTMNELSDGADNQANSANQISQTMKHFTHQIQEASDKGMELNHRSHKVMELTNNGYTLMSESEKQMDTIHQEVMESIKKVKELDLQTKEISKLVQVIQDISDQTNLLALNAAIEAARAGEHGKGFAVVADEVRKLAEQVSGSIGNIIEIVEGVQNESKDTVATLQHSHAQVTEGARKIKITGETFKEINQAVLDMQTKIQNISNNSNMISKQSENINHALEHVASTAEESSAGIEETSATIQQSTSVMDEIFIHSKSVAELAEELNQSVGHFKLK</sequence>
<keyword evidence="4 6" id="KW-0807">Transducer</keyword>
<dbReference type="PROSITE" id="PS50885">
    <property type="entry name" value="HAMP"/>
    <property type="match status" value="1"/>
</dbReference>
<dbReference type="InterPro" id="IPR004089">
    <property type="entry name" value="MCPsignal_dom"/>
</dbReference>
<feature type="transmembrane region" description="Helical" evidence="7">
    <location>
        <begin position="7"/>
        <end position="29"/>
    </location>
</feature>
<dbReference type="PANTHER" id="PTHR32089">
    <property type="entry name" value="METHYL-ACCEPTING CHEMOTAXIS PROTEIN MCPB"/>
    <property type="match status" value="1"/>
</dbReference>
<dbReference type="Gene3D" id="6.10.340.10">
    <property type="match status" value="1"/>
</dbReference>
<gene>
    <name evidence="10" type="ORF">WDJ61_09550</name>
</gene>
<evidence type="ECO:0000256" key="1">
    <source>
        <dbReference type="ARBA" id="ARBA00004236"/>
    </source>
</evidence>
<dbReference type="Pfam" id="PF00015">
    <property type="entry name" value="MCPsignal"/>
    <property type="match status" value="1"/>
</dbReference>
<dbReference type="CDD" id="cd06225">
    <property type="entry name" value="HAMP"/>
    <property type="match status" value="1"/>
</dbReference>
<name>A0ABZ2N1G8_9BACI</name>
<comment type="similarity">
    <text evidence="5">Belongs to the methyl-accepting chemotaxis (MCP) protein family.</text>
</comment>
<feature type="domain" description="Methyl-accepting transducer" evidence="8">
    <location>
        <begin position="287"/>
        <end position="537"/>
    </location>
</feature>
<proteinExistence type="inferred from homology"/>
<keyword evidence="7" id="KW-1133">Transmembrane helix</keyword>
<keyword evidence="11" id="KW-1185">Reference proteome</keyword>
<dbReference type="PROSITE" id="PS51257">
    <property type="entry name" value="PROKAR_LIPOPROTEIN"/>
    <property type="match status" value="1"/>
</dbReference>
<dbReference type="PROSITE" id="PS50111">
    <property type="entry name" value="CHEMOTAXIS_TRANSDUC_2"/>
    <property type="match status" value="1"/>
</dbReference>
<dbReference type="EMBL" id="CP147404">
    <property type="protein sequence ID" value="WXB91527.1"/>
    <property type="molecule type" value="Genomic_DNA"/>
</dbReference>
<evidence type="ECO:0000313" key="11">
    <source>
        <dbReference type="Proteomes" id="UP001387364"/>
    </source>
</evidence>
<accession>A0ABZ2N1G8</accession>
<feature type="transmembrane region" description="Helical" evidence="7">
    <location>
        <begin position="197"/>
        <end position="219"/>
    </location>
</feature>
<evidence type="ECO:0000259" key="8">
    <source>
        <dbReference type="PROSITE" id="PS50111"/>
    </source>
</evidence>
<dbReference type="PANTHER" id="PTHR32089:SF112">
    <property type="entry name" value="LYSOZYME-LIKE PROTEIN-RELATED"/>
    <property type="match status" value="1"/>
</dbReference>
<organism evidence="10 11">
    <name type="scientific">Bacillus kandeliae</name>
    <dbReference type="NCBI Taxonomy" id="3129297"/>
    <lineage>
        <taxon>Bacteria</taxon>
        <taxon>Bacillati</taxon>
        <taxon>Bacillota</taxon>
        <taxon>Bacilli</taxon>
        <taxon>Bacillales</taxon>
        <taxon>Bacillaceae</taxon>
        <taxon>Bacillus</taxon>
    </lineage>
</organism>
<keyword evidence="2" id="KW-1003">Cell membrane</keyword>
<evidence type="ECO:0000256" key="7">
    <source>
        <dbReference type="SAM" id="Phobius"/>
    </source>
</evidence>
<dbReference type="Pfam" id="PF00672">
    <property type="entry name" value="HAMP"/>
    <property type="match status" value="1"/>
</dbReference>
<evidence type="ECO:0000256" key="2">
    <source>
        <dbReference type="ARBA" id="ARBA00022475"/>
    </source>
</evidence>
<evidence type="ECO:0000256" key="3">
    <source>
        <dbReference type="ARBA" id="ARBA00023136"/>
    </source>
</evidence>
<keyword evidence="7" id="KW-0812">Transmembrane</keyword>
<protein>
    <submittedName>
        <fullName evidence="10">Methyl-accepting chemotaxis protein</fullName>
    </submittedName>
</protein>
<evidence type="ECO:0000256" key="4">
    <source>
        <dbReference type="ARBA" id="ARBA00023224"/>
    </source>
</evidence>
<dbReference type="SMART" id="SM00304">
    <property type="entry name" value="HAMP"/>
    <property type="match status" value="1"/>
</dbReference>
<evidence type="ECO:0000259" key="9">
    <source>
        <dbReference type="PROSITE" id="PS50885"/>
    </source>
</evidence>
<dbReference type="InterPro" id="IPR003660">
    <property type="entry name" value="HAMP_dom"/>
</dbReference>
<comment type="subcellular location">
    <subcellularLocation>
        <location evidence="1">Cell membrane</location>
    </subcellularLocation>
</comment>
<dbReference type="SMART" id="SM00283">
    <property type="entry name" value="MA"/>
    <property type="match status" value="1"/>
</dbReference>
<dbReference type="SUPFAM" id="SSF58104">
    <property type="entry name" value="Methyl-accepting chemotaxis protein (MCP) signaling domain"/>
    <property type="match status" value="1"/>
</dbReference>
<evidence type="ECO:0000256" key="6">
    <source>
        <dbReference type="PROSITE-ProRule" id="PRU00284"/>
    </source>
</evidence>
<keyword evidence="3 7" id="KW-0472">Membrane</keyword>
<evidence type="ECO:0000256" key="5">
    <source>
        <dbReference type="ARBA" id="ARBA00029447"/>
    </source>
</evidence>
<dbReference type="Gene3D" id="1.10.287.950">
    <property type="entry name" value="Methyl-accepting chemotaxis protein"/>
    <property type="match status" value="1"/>
</dbReference>
<reference evidence="10 11" key="1">
    <citation type="submission" date="2024-02" db="EMBL/GenBank/DDBJ databases">
        <title>Seven novel Bacillus-like species.</title>
        <authorList>
            <person name="Liu G."/>
        </authorList>
    </citation>
    <scope>NUCLEOTIDE SEQUENCE [LARGE SCALE GENOMIC DNA]</scope>
    <source>
        <strain evidence="10 11">FJAT-52991</strain>
    </source>
</reference>
<dbReference type="Proteomes" id="UP001387364">
    <property type="component" value="Chromosome"/>
</dbReference>
<evidence type="ECO:0000313" key="10">
    <source>
        <dbReference type="EMBL" id="WXB91527.1"/>
    </source>
</evidence>